<evidence type="ECO:0000313" key="2">
    <source>
        <dbReference type="EMBL" id="MBB5353421.1"/>
    </source>
</evidence>
<comment type="caution">
    <text evidence="2">The sequence shown here is derived from an EMBL/GenBank/DDBJ whole genome shotgun (WGS) entry which is preliminary data.</text>
</comment>
<sequence length="138" mass="15944">MSVEVFFKQALGLAEPWVVTECDFDPGAKKLVIKIDFERGARFADPESGEPCAVHDTRTRQWEHLKFFEHRTLLEARVPRILGYYQNYTTSSALEAVNGLLQLAKRRARGYRRFENFRAIAYWIAGKLTLRRPASATH</sequence>
<keyword evidence="3" id="KW-1185">Reference proteome</keyword>
<dbReference type="Pfam" id="PF01610">
    <property type="entry name" value="DDE_Tnp_ISL3"/>
    <property type="match status" value="1"/>
</dbReference>
<dbReference type="AlphaFoldDB" id="A0A840VLA5"/>
<organism evidence="2 3">
    <name type="scientific">Haloferula luteola</name>
    <dbReference type="NCBI Taxonomy" id="595692"/>
    <lineage>
        <taxon>Bacteria</taxon>
        <taxon>Pseudomonadati</taxon>
        <taxon>Verrucomicrobiota</taxon>
        <taxon>Verrucomicrobiia</taxon>
        <taxon>Verrucomicrobiales</taxon>
        <taxon>Verrucomicrobiaceae</taxon>
        <taxon>Haloferula</taxon>
    </lineage>
</organism>
<reference evidence="2 3" key="1">
    <citation type="submission" date="2020-08" db="EMBL/GenBank/DDBJ databases">
        <title>Genomic Encyclopedia of Type Strains, Phase IV (KMG-IV): sequencing the most valuable type-strain genomes for metagenomic binning, comparative biology and taxonomic classification.</title>
        <authorList>
            <person name="Goeker M."/>
        </authorList>
    </citation>
    <scope>NUCLEOTIDE SEQUENCE [LARGE SCALE GENOMIC DNA]</scope>
    <source>
        <strain evidence="2 3">YC6886</strain>
    </source>
</reference>
<proteinExistence type="predicted"/>
<feature type="domain" description="Transposase IS204/IS1001/IS1096/IS1165 DDE" evidence="1">
    <location>
        <begin position="71"/>
        <end position="120"/>
    </location>
</feature>
<name>A0A840VLA5_9BACT</name>
<protein>
    <submittedName>
        <fullName evidence="2">Transposase</fullName>
    </submittedName>
</protein>
<dbReference type="EMBL" id="JACHFD010000026">
    <property type="protein sequence ID" value="MBB5353421.1"/>
    <property type="molecule type" value="Genomic_DNA"/>
</dbReference>
<accession>A0A840VLA5</accession>
<dbReference type="InterPro" id="IPR002560">
    <property type="entry name" value="Transposase_DDE"/>
</dbReference>
<gene>
    <name evidence="2" type="ORF">HNR46_003682</name>
</gene>
<dbReference type="Proteomes" id="UP000557717">
    <property type="component" value="Unassembled WGS sequence"/>
</dbReference>
<dbReference type="RefSeq" id="WP_184021309.1">
    <property type="nucleotide sequence ID" value="NZ_JACHFD010000026.1"/>
</dbReference>
<evidence type="ECO:0000313" key="3">
    <source>
        <dbReference type="Proteomes" id="UP000557717"/>
    </source>
</evidence>
<evidence type="ECO:0000259" key="1">
    <source>
        <dbReference type="Pfam" id="PF01610"/>
    </source>
</evidence>